<reference evidence="3" key="1">
    <citation type="submission" date="2022-11" db="UniProtKB">
        <authorList>
            <consortium name="WormBaseParasite"/>
        </authorList>
    </citation>
    <scope>IDENTIFICATION</scope>
</reference>
<dbReference type="GO" id="GO:0004888">
    <property type="term" value="F:transmembrane signaling receptor activity"/>
    <property type="evidence" value="ECO:0007669"/>
    <property type="project" value="InterPro"/>
</dbReference>
<evidence type="ECO:0000259" key="1">
    <source>
        <dbReference type="Pfam" id="PF02931"/>
    </source>
</evidence>
<keyword evidence="2" id="KW-1185">Reference proteome</keyword>
<feature type="domain" description="Neurotransmitter-gated ion-channel ligand-binding" evidence="1">
    <location>
        <begin position="61"/>
        <end position="153"/>
    </location>
</feature>
<organism evidence="2 3">
    <name type="scientific">Romanomermis culicivorax</name>
    <name type="common">Nematode worm</name>
    <dbReference type="NCBI Taxonomy" id="13658"/>
    <lineage>
        <taxon>Eukaryota</taxon>
        <taxon>Metazoa</taxon>
        <taxon>Ecdysozoa</taxon>
        <taxon>Nematoda</taxon>
        <taxon>Enoplea</taxon>
        <taxon>Dorylaimia</taxon>
        <taxon>Mermithida</taxon>
        <taxon>Mermithoidea</taxon>
        <taxon>Mermithidae</taxon>
        <taxon>Romanomermis</taxon>
    </lineage>
</organism>
<protein>
    <submittedName>
        <fullName evidence="3">Neurotransmitter-gated ion-channel ligand-binding domain-containing protein</fullName>
    </submittedName>
</protein>
<dbReference type="GO" id="GO:0005230">
    <property type="term" value="F:extracellular ligand-gated monoatomic ion channel activity"/>
    <property type="evidence" value="ECO:0007669"/>
    <property type="project" value="InterPro"/>
</dbReference>
<dbReference type="Gene3D" id="2.70.170.10">
    <property type="entry name" value="Neurotransmitter-gated ion-channel ligand-binding domain"/>
    <property type="match status" value="1"/>
</dbReference>
<dbReference type="GO" id="GO:0016020">
    <property type="term" value="C:membrane"/>
    <property type="evidence" value="ECO:0007669"/>
    <property type="project" value="InterPro"/>
</dbReference>
<evidence type="ECO:0000313" key="2">
    <source>
        <dbReference type="Proteomes" id="UP000887565"/>
    </source>
</evidence>
<accession>A0A915IUB0</accession>
<dbReference type="WBParaSite" id="nRc.2.0.1.t17407-RA">
    <property type="protein sequence ID" value="nRc.2.0.1.t17407-RA"/>
    <property type="gene ID" value="nRc.2.0.1.g17407"/>
</dbReference>
<proteinExistence type="predicted"/>
<evidence type="ECO:0000313" key="3">
    <source>
        <dbReference type="WBParaSite" id="nRc.2.0.1.t17407-RA"/>
    </source>
</evidence>
<dbReference type="Proteomes" id="UP000887565">
    <property type="component" value="Unplaced"/>
</dbReference>
<dbReference type="Pfam" id="PF02931">
    <property type="entry name" value="Neur_chan_LBD"/>
    <property type="match status" value="1"/>
</dbReference>
<dbReference type="InterPro" id="IPR006201">
    <property type="entry name" value="Neur_channel"/>
</dbReference>
<sequence>MLGHEKLTYYNQGYTVCGFSDMSCLFFAKFGAVVSRNALERFNTSFGVALSSEESLQNHVRLLKNLLGNPNYDKRVLPVTNFQHAINITMDMQLFQIIEINEPAQYLQLYVSMVQTWHDELLSWDPSDFGGLDTIILPHDSIWIPDTYLYNMPLNQRKYNEKI</sequence>
<name>A0A915IUB0_ROMCU</name>
<dbReference type="InterPro" id="IPR006202">
    <property type="entry name" value="Neur_chan_lig-bd"/>
</dbReference>
<dbReference type="InterPro" id="IPR036734">
    <property type="entry name" value="Neur_chan_lig-bd_sf"/>
</dbReference>
<dbReference type="AlphaFoldDB" id="A0A915IUB0"/>
<dbReference type="PANTHER" id="PTHR18945">
    <property type="entry name" value="NEUROTRANSMITTER GATED ION CHANNEL"/>
    <property type="match status" value="1"/>
</dbReference>
<dbReference type="SUPFAM" id="SSF63712">
    <property type="entry name" value="Nicotinic receptor ligand binding domain-like"/>
    <property type="match status" value="1"/>
</dbReference>